<dbReference type="Pfam" id="PF01408">
    <property type="entry name" value="GFO_IDH_MocA"/>
    <property type="match status" value="1"/>
</dbReference>
<dbReference type="Gene3D" id="3.30.360.10">
    <property type="entry name" value="Dihydrodipicolinate Reductase, domain 2"/>
    <property type="match status" value="1"/>
</dbReference>
<dbReference type="Proteomes" id="UP000249754">
    <property type="component" value="Unassembled WGS sequence"/>
</dbReference>
<dbReference type="InterPro" id="IPR000683">
    <property type="entry name" value="Gfo/Idh/MocA-like_OxRdtase_N"/>
</dbReference>
<dbReference type="SUPFAM" id="SSF51735">
    <property type="entry name" value="NAD(P)-binding Rossmann-fold domains"/>
    <property type="match status" value="1"/>
</dbReference>
<dbReference type="PANTHER" id="PTHR43377:SF1">
    <property type="entry name" value="BILIVERDIN REDUCTASE A"/>
    <property type="match status" value="1"/>
</dbReference>
<dbReference type="InterPro" id="IPR051450">
    <property type="entry name" value="Gfo/Idh/MocA_Oxidoreductases"/>
</dbReference>
<organism evidence="2 3">
    <name type="scientific">Pedobacter cryoconitis</name>
    <dbReference type="NCBI Taxonomy" id="188932"/>
    <lineage>
        <taxon>Bacteria</taxon>
        <taxon>Pseudomonadati</taxon>
        <taxon>Bacteroidota</taxon>
        <taxon>Sphingobacteriia</taxon>
        <taxon>Sphingobacteriales</taxon>
        <taxon>Sphingobacteriaceae</taxon>
        <taxon>Pedobacter</taxon>
    </lineage>
</organism>
<name>A0A327SVV7_9SPHI</name>
<dbReference type="EMBL" id="QLLR01000004">
    <property type="protein sequence ID" value="RAJ33470.1"/>
    <property type="molecule type" value="Genomic_DNA"/>
</dbReference>
<dbReference type="RefSeq" id="WP_111633084.1">
    <property type="nucleotide sequence ID" value="NZ_QLLR01000004.1"/>
</dbReference>
<proteinExistence type="predicted"/>
<accession>A0A327SVV7</accession>
<sequence length="315" mass="36079">MYKVLVIGCGNIGSQYDMYNSEIQTHVKAWSLKSEVDLFVYDLNAQLAVQVASQYQCEIVPIIDISTLAKFDFVSICTPTNTHFELIEKAIAANVKIIICEKPISNDLIDLEQIKKIYSKGQSKIIVNYIRRFLPAYGELKELIQSIIINESVTNVSVRYQRGFVNNCSHAFDILEYLFDSSINLTDIQVHNKVFDHFKDDATLSLQANWNDINFNILGLSNISFAHFEVDVYSKHYKISIKNSGNVIEVFNSQEKGNVLQPLIIQSDLRKENCLKDYMKFVTDYAMHLINRVASGDNFLNSVELNQKMLNYKNN</sequence>
<dbReference type="AlphaFoldDB" id="A0A327SVV7"/>
<dbReference type="GO" id="GO:0000166">
    <property type="term" value="F:nucleotide binding"/>
    <property type="evidence" value="ECO:0007669"/>
    <property type="project" value="InterPro"/>
</dbReference>
<evidence type="ECO:0000259" key="1">
    <source>
        <dbReference type="Pfam" id="PF01408"/>
    </source>
</evidence>
<evidence type="ECO:0000313" key="3">
    <source>
        <dbReference type="Proteomes" id="UP000249754"/>
    </source>
</evidence>
<reference evidence="2 3" key="1">
    <citation type="submission" date="2018-06" db="EMBL/GenBank/DDBJ databases">
        <title>Genomic Encyclopedia of Archaeal and Bacterial Type Strains, Phase II (KMG-II): from individual species to whole genera.</title>
        <authorList>
            <person name="Goeker M."/>
        </authorList>
    </citation>
    <scope>NUCLEOTIDE SEQUENCE [LARGE SCALE GENOMIC DNA]</scope>
    <source>
        <strain evidence="2 3">DSM 14825</strain>
    </source>
</reference>
<dbReference type="InterPro" id="IPR036291">
    <property type="entry name" value="NAD(P)-bd_dom_sf"/>
</dbReference>
<dbReference type="Gene3D" id="3.40.50.720">
    <property type="entry name" value="NAD(P)-binding Rossmann-like Domain"/>
    <property type="match status" value="1"/>
</dbReference>
<gene>
    <name evidence="2" type="ORF">LY11_01519</name>
</gene>
<dbReference type="PANTHER" id="PTHR43377">
    <property type="entry name" value="BILIVERDIN REDUCTASE A"/>
    <property type="match status" value="1"/>
</dbReference>
<comment type="caution">
    <text evidence="2">The sequence shown here is derived from an EMBL/GenBank/DDBJ whole genome shotgun (WGS) entry which is preliminary data.</text>
</comment>
<evidence type="ECO:0000313" key="2">
    <source>
        <dbReference type="EMBL" id="RAJ33470.1"/>
    </source>
</evidence>
<feature type="domain" description="Gfo/Idh/MocA-like oxidoreductase N-terminal" evidence="1">
    <location>
        <begin position="3"/>
        <end position="129"/>
    </location>
</feature>
<dbReference type="OrthoDB" id="9815825at2"/>
<protein>
    <submittedName>
        <fullName evidence="2">Putative dehydrogenase</fullName>
    </submittedName>
</protein>